<dbReference type="EMBL" id="WKFB01000044">
    <property type="protein sequence ID" value="KAF6737876.1"/>
    <property type="molecule type" value="Genomic_DNA"/>
</dbReference>
<protein>
    <submittedName>
        <fullName evidence="1">Uncharacterized protein</fullName>
    </submittedName>
</protein>
<gene>
    <name evidence="1" type="ORF">FQA47_023608</name>
</gene>
<organism evidence="1 2">
    <name type="scientific">Oryzias melastigma</name>
    <name type="common">Marine medaka</name>
    <dbReference type="NCBI Taxonomy" id="30732"/>
    <lineage>
        <taxon>Eukaryota</taxon>
        <taxon>Metazoa</taxon>
        <taxon>Chordata</taxon>
        <taxon>Craniata</taxon>
        <taxon>Vertebrata</taxon>
        <taxon>Euteleostomi</taxon>
        <taxon>Actinopterygii</taxon>
        <taxon>Neopterygii</taxon>
        <taxon>Teleostei</taxon>
        <taxon>Neoteleostei</taxon>
        <taxon>Acanthomorphata</taxon>
        <taxon>Ovalentaria</taxon>
        <taxon>Atherinomorphae</taxon>
        <taxon>Beloniformes</taxon>
        <taxon>Adrianichthyidae</taxon>
        <taxon>Oryziinae</taxon>
        <taxon>Oryzias</taxon>
    </lineage>
</organism>
<evidence type="ECO:0000313" key="2">
    <source>
        <dbReference type="Proteomes" id="UP000646548"/>
    </source>
</evidence>
<reference evidence="1" key="1">
    <citation type="journal article" name="BMC Genomics">
        <title>Long-read sequencing and de novo genome assembly of marine medaka (Oryzias melastigma).</title>
        <authorList>
            <person name="Liang P."/>
            <person name="Saqib H.S.A."/>
            <person name="Ni X."/>
            <person name="Shen Y."/>
        </authorList>
    </citation>
    <scope>NUCLEOTIDE SEQUENCE</scope>
    <source>
        <strain evidence="1">Bigg-433</strain>
    </source>
</reference>
<evidence type="ECO:0000313" key="1">
    <source>
        <dbReference type="EMBL" id="KAF6737876.1"/>
    </source>
</evidence>
<proteinExistence type="predicted"/>
<name>A0A834L118_ORYME</name>
<accession>A0A834L118</accession>
<dbReference type="AlphaFoldDB" id="A0A834L118"/>
<comment type="caution">
    <text evidence="1">The sequence shown here is derived from an EMBL/GenBank/DDBJ whole genome shotgun (WGS) entry which is preliminary data.</text>
</comment>
<dbReference type="Proteomes" id="UP000646548">
    <property type="component" value="Unassembled WGS sequence"/>
</dbReference>
<sequence length="113" mass="12630">MVLTLRPKRRSVSEKKVRFNSALLGTRVITPEVCVNRYAGSQLIVVAWQSQLEGLFGLPEPEHCYRRKLLLQRKRRPPLAALPPGGKVKEGDVVPWFRPSGNLTFVHTAAGGE</sequence>